<dbReference type="SUPFAM" id="SSF52540">
    <property type="entry name" value="P-loop containing nucleoside triphosphate hydrolases"/>
    <property type="match status" value="1"/>
</dbReference>
<dbReference type="GO" id="GO:0019319">
    <property type="term" value="P:hexose biosynthetic process"/>
    <property type="evidence" value="ECO:0007669"/>
    <property type="project" value="TreeGrafter"/>
</dbReference>
<keyword evidence="4" id="KW-1185">Reference proteome</keyword>
<sequence>MTDDPMTRSRDRIRDLFRQMTSRWYILAMVFLTSMLFMANFYYKSHILYRDNARLDYVTNGSRHRRPHRYHGWLVVKSIKAQACPLAYFVQRTVTVRNNSAAIMTNVESHQEVISSRTHLPDNLWLNPSNSTISWTNLNIPKLFNATFLNPCWYDPPEGAARKLHCLPYFFLAGFPKCATTDLYYKMALHPQIRLAAKKEPHWWTRKRLPDLNSTMESGSLMSLEKYEELFDRGANCMEKISKLHLPGQVRLITGDASASTLWDNRYWRLSPEDTKLNKSGLTLAEIIQHYLPKSKIIVIVRDPVSRLFSDYNYFWKDVDILPSVEDFHEKAKHAITAITECLVNNTLRACLYEDIIKTKVRIKVGMYSVYLRDWYRAFPRQQIHVLRTEDYAASPETELKKIFNFLDLDPLEKSVYEKIRKMSKMNDQRSRTSGIEMLPETETMLRDFYSRFNRDLATLLNNSNYLWLNNTAS</sequence>
<accession>A0AAD9IX45</accession>
<comment type="caution">
    <text evidence="3">The sequence shown here is derived from an EMBL/GenBank/DDBJ whole genome shotgun (WGS) entry which is preliminary data.</text>
</comment>
<dbReference type="GO" id="GO:0050659">
    <property type="term" value="F:N-acetylgalactosamine 4-sulfate 6-O-sulfotransferase activity"/>
    <property type="evidence" value="ECO:0007669"/>
    <property type="project" value="TreeGrafter"/>
</dbReference>
<keyword evidence="1" id="KW-0812">Transmembrane</keyword>
<name>A0AAD9IX45_9ANNE</name>
<evidence type="ECO:0000313" key="3">
    <source>
        <dbReference type="EMBL" id="KAK2142572.1"/>
    </source>
</evidence>
<protein>
    <recommendedName>
        <fullName evidence="2">Sulfotransferase domain-containing protein</fullName>
    </recommendedName>
</protein>
<organism evidence="3 4">
    <name type="scientific">Paralvinella palmiformis</name>
    <dbReference type="NCBI Taxonomy" id="53620"/>
    <lineage>
        <taxon>Eukaryota</taxon>
        <taxon>Metazoa</taxon>
        <taxon>Spiralia</taxon>
        <taxon>Lophotrochozoa</taxon>
        <taxon>Annelida</taxon>
        <taxon>Polychaeta</taxon>
        <taxon>Sedentaria</taxon>
        <taxon>Canalipalpata</taxon>
        <taxon>Terebellida</taxon>
        <taxon>Terebelliformia</taxon>
        <taxon>Alvinellidae</taxon>
        <taxon>Paralvinella</taxon>
    </lineage>
</organism>
<evidence type="ECO:0000259" key="2">
    <source>
        <dbReference type="Pfam" id="PF00685"/>
    </source>
</evidence>
<gene>
    <name evidence="3" type="ORF">LSH36_939g00037</name>
</gene>
<dbReference type="InterPro" id="IPR052654">
    <property type="entry name" value="CS_Sulfotransferase"/>
</dbReference>
<dbReference type="EMBL" id="JAODUP010000939">
    <property type="protein sequence ID" value="KAK2142572.1"/>
    <property type="molecule type" value="Genomic_DNA"/>
</dbReference>
<proteinExistence type="predicted"/>
<keyword evidence="1" id="KW-0472">Membrane</keyword>
<evidence type="ECO:0000313" key="4">
    <source>
        <dbReference type="Proteomes" id="UP001208570"/>
    </source>
</evidence>
<dbReference type="AlphaFoldDB" id="A0AAD9IX45"/>
<feature type="transmembrane region" description="Helical" evidence="1">
    <location>
        <begin position="24"/>
        <end position="43"/>
    </location>
</feature>
<dbReference type="Pfam" id="PF00685">
    <property type="entry name" value="Sulfotransfer_1"/>
    <property type="match status" value="1"/>
</dbReference>
<dbReference type="PANTHER" id="PTHR15723">
    <property type="entry name" value="CARBOHYDRATE SULFOTRANSFERASE 15"/>
    <property type="match status" value="1"/>
</dbReference>
<dbReference type="Gene3D" id="3.40.50.300">
    <property type="entry name" value="P-loop containing nucleotide triphosphate hydrolases"/>
    <property type="match status" value="1"/>
</dbReference>
<dbReference type="InterPro" id="IPR027417">
    <property type="entry name" value="P-loop_NTPase"/>
</dbReference>
<reference evidence="3" key="1">
    <citation type="journal article" date="2023" name="Mol. Biol. Evol.">
        <title>Third-Generation Sequencing Reveals the Adaptive Role of the Epigenome in Three Deep-Sea Polychaetes.</title>
        <authorList>
            <person name="Perez M."/>
            <person name="Aroh O."/>
            <person name="Sun Y."/>
            <person name="Lan Y."/>
            <person name="Juniper S.K."/>
            <person name="Young C.R."/>
            <person name="Angers B."/>
            <person name="Qian P.Y."/>
        </authorList>
    </citation>
    <scope>NUCLEOTIDE SEQUENCE</scope>
    <source>
        <strain evidence="3">P08H-3</strain>
    </source>
</reference>
<keyword evidence="1" id="KW-1133">Transmembrane helix</keyword>
<dbReference type="InterPro" id="IPR000863">
    <property type="entry name" value="Sulfotransferase_dom"/>
</dbReference>
<feature type="domain" description="Sulfotransferase" evidence="2">
    <location>
        <begin position="170"/>
        <end position="442"/>
    </location>
</feature>
<dbReference type="PANTHER" id="PTHR15723:SF0">
    <property type="entry name" value="CARBOHYDRATE SULFOTRANSFERASE 15"/>
    <property type="match status" value="1"/>
</dbReference>
<dbReference type="Proteomes" id="UP001208570">
    <property type="component" value="Unassembled WGS sequence"/>
</dbReference>
<evidence type="ECO:0000256" key="1">
    <source>
        <dbReference type="SAM" id="Phobius"/>
    </source>
</evidence>